<feature type="transmembrane region" description="Helical" evidence="2">
    <location>
        <begin position="23"/>
        <end position="45"/>
    </location>
</feature>
<dbReference type="Proteomes" id="UP000324927">
    <property type="component" value="Unassembled WGS sequence"/>
</dbReference>
<organism evidence="3 4">
    <name type="scientific">Azospirillum lipoferum</name>
    <dbReference type="NCBI Taxonomy" id="193"/>
    <lineage>
        <taxon>Bacteria</taxon>
        <taxon>Pseudomonadati</taxon>
        <taxon>Pseudomonadota</taxon>
        <taxon>Alphaproteobacteria</taxon>
        <taxon>Rhodospirillales</taxon>
        <taxon>Azospirillaceae</taxon>
        <taxon>Azospirillum</taxon>
    </lineage>
</organism>
<keyword evidence="2" id="KW-0472">Membrane</keyword>
<evidence type="ECO:0000256" key="2">
    <source>
        <dbReference type="SAM" id="Phobius"/>
    </source>
</evidence>
<protein>
    <submittedName>
        <fullName evidence="3">DUF2933 domain-containing protein</fullName>
    </submittedName>
</protein>
<dbReference type="RefSeq" id="WP_149234631.1">
    <property type="nucleotide sequence ID" value="NZ_JALJXJ010000008.1"/>
</dbReference>
<dbReference type="Pfam" id="PF11666">
    <property type="entry name" value="DUF2933"/>
    <property type="match status" value="1"/>
</dbReference>
<name>A0A5A9GEH0_AZOLI</name>
<dbReference type="InterPro" id="IPR021682">
    <property type="entry name" value="DUF2933"/>
</dbReference>
<evidence type="ECO:0000313" key="3">
    <source>
        <dbReference type="EMBL" id="KAA0592042.1"/>
    </source>
</evidence>
<gene>
    <name evidence="3" type="ORF">FZ942_29560</name>
</gene>
<accession>A0A5A9GEH0</accession>
<feature type="region of interest" description="Disordered" evidence="1">
    <location>
        <begin position="74"/>
        <end position="95"/>
    </location>
</feature>
<reference evidence="3 4" key="1">
    <citation type="submission" date="2019-08" db="EMBL/GenBank/DDBJ databases">
        <authorList>
            <person name="Grouzdev D."/>
            <person name="Tikhonova E."/>
            <person name="Kravchenko I."/>
        </authorList>
    </citation>
    <scope>NUCLEOTIDE SEQUENCE [LARGE SCALE GENOMIC DNA]</scope>
    <source>
        <strain evidence="3 4">59b</strain>
    </source>
</reference>
<keyword evidence="2" id="KW-1133">Transmembrane helix</keyword>
<keyword evidence="2" id="KW-0812">Transmembrane</keyword>
<evidence type="ECO:0000313" key="4">
    <source>
        <dbReference type="Proteomes" id="UP000324927"/>
    </source>
</evidence>
<proteinExistence type="predicted"/>
<keyword evidence="4" id="KW-1185">Reference proteome</keyword>
<comment type="caution">
    <text evidence="3">The sequence shown here is derived from an EMBL/GenBank/DDBJ whole genome shotgun (WGS) entry which is preliminary data.</text>
</comment>
<dbReference type="AlphaFoldDB" id="A0A5A9GEH0"/>
<dbReference type="EMBL" id="VTTN01000018">
    <property type="protein sequence ID" value="KAA0592042.1"/>
    <property type="molecule type" value="Genomic_DNA"/>
</dbReference>
<feature type="compositionally biased region" description="Basic and acidic residues" evidence="1">
    <location>
        <begin position="85"/>
        <end position="95"/>
    </location>
</feature>
<sequence length="95" mass="10223">MTHEHTHHTPETHRPEPQARLPWYRTWTGLACLGAVAVGAVYLSLYHVTHVLDALPLVLLLLCPLMHVFMHGGHGHGGHGGGGDDADRPTKGGSP</sequence>
<evidence type="ECO:0000256" key="1">
    <source>
        <dbReference type="SAM" id="MobiDB-lite"/>
    </source>
</evidence>
<feature type="transmembrane region" description="Helical" evidence="2">
    <location>
        <begin position="51"/>
        <end position="70"/>
    </location>
</feature>